<evidence type="ECO:0000256" key="1">
    <source>
        <dbReference type="SAM" id="MobiDB-lite"/>
    </source>
</evidence>
<gene>
    <name evidence="2" type="ORF">OH136_15865</name>
</gene>
<organism evidence="2 3">
    <name type="scientific">Halocynthiibacter halioticoli</name>
    <dbReference type="NCBI Taxonomy" id="2986804"/>
    <lineage>
        <taxon>Bacteria</taxon>
        <taxon>Pseudomonadati</taxon>
        <taxon>Pseudomonadota</taxon>
        <taxon>Alphaproteobacteria</taxon>
        <taxon>Rhodobacterales</taxon>
        <taxon>Paracoccaceae</taxon>
        <taxon>Halocynthiibacter</taxon>
    </lineage>
</organism>
<accession>A0AAE3J338</accession>
<dbReference type="AlphaFoldDB" id="A0AAE3J338"/>
<evidence type="ECO:0000313" key="2">
    <source>
        <dbReference type="EMBL" id="MCV6826040.1"/>
    </source>
</evidence>
<feature type="region of interest" description="Disordered" evidence="1">
    <location>
        <begin position="46"/>
        <end position="71"/>
    </location>
</feature>
<dbReference type="EMBL" id="JAOYFC010000006">
    <property type="protein sequence ID" value="MCV6826040.1"/>
    <property type="molecule type" value="Genomic_DNA"/>
</dbReference>
<dbReference type="NCBIfam" id="TIGR03655">
    <property type="entry name" value="anti_R_Lar"/>
    <property type="match status" value="1"/>
</dbReference>
<dbReference type="Proteomes" id="UP001208041">
    <property type="component" value="Unassembled WGS sequence"/>
</dbReference>
<dbReference type="Gene3D" id="2.20.25.10">
    <property type="match status" value="1"/>
</dbReference>
<proteinExistence type="predicted"/>
<feature type="compositionally biased region" description="Basic and acidic residues" evidence="1">
    <location>
        <begin position="52"/>
        <end position="71"/>
    </location>
</feature>
<dbReference type="Pfam" id="PF14354">
    <property type="entry name" value="Lar_restr_allev"/>
    <property type="match status" value="1"/>
</dbReference>
<comment type="caution">
    <text evidence="2">The sequence shown here is derived from an EMBL/GenBank/DDBJ whole genome shotgun (WGS) entry which is preliminary data.</text>
</comment>
<reference evidence="2" key="1">
    <citation type="submission" date="2022-10" db="EMBL/GenBank/DDBJ databases">
        <authorList>
            <person name="Yue Y."/>
        </authorList>
    </citation>
    <scope>NUCLEOTIDE SEQUENCE</scope>
    <source>
        <strain evidence="2">Z654</strain>
    </source>
</reference>
<dbReference type="InterPro" id="IPR019908">
    <property type="entry name" value="Toxin_RalR"/>
</dbReference>
<evidence type="ECO:0000313" key="3">
    <source>
        <dbReference type="Proteomes" id="UP001208041"/>
    </source>
</evidence>
<keyword evidence="3" id="KW-1185">Reference proteome</keyword>
<name>A0AAE3J338_9RHOB</name>
<sequence>MSEALKPCPFCGSTNASPEGIVQSSKGQMFCNNCGAYGPHPAYDDSGADWNTRADAEAKDAAHRETQESEA</sequence>
<protein>
    <submittedName>
        <fullName evidence="2">Lar family restriction alleviation protein</fullName>
    </submittedName>
</protein>
<dbReference type="RefSeq" id="WP_263955012.1">
    <property type="nucleotide sequence ID" value="NZ_JAOYFC010000006.1"/>
</dbReference>